<feature type="transmembrane region" description="Helical" evidence="1">
    <location>
        <begin position="45"/>
        <end position="64"/>
    </location>
</feature>
<organism evidence="2 3">
    <name type="scientific">Odinarchaeota yellowstonii (strain LCB_4)</name>
    <dbReference type="NCBI Taxonomy" id="1841599"/>
    <lineage>
        <taxon>Archaea</taxon>
        <taxon>Promethearchaeati</taxon>
        <taxon>Candidatus Odinarchaeota</taxon>
        <taxon>Candidatus Odinarchaeia</taxon>
        <taxon>Candidatus Odinarchaeales</taxon>
        <taxon>Candidatus Odinarchaeaceae</taxon>
        <taxon>Candidatus Odinarchaeum</taxon>
    </lineage>
</organism>
<feature type="transmembrane region" description="Helical" evidence="1">
    <location>
        <begin position="12"/>
        <end position="33"/>
    </location>
</feature>
<keyword evidence="1" id="KW-1133">Transmembrane helix</keyword>
<dbReference type="Proteomes" id="UP000186851">
    <property type="component" value="Chromosome"/>
</dbReference>
<keyword evidence="1" id="KW-0812">Transmembrane</keyword>
<dbReference type="EMBL" id="CP091871">
    <property type="protein sequence ID" value="WEU39808.1"/>
    <property type="molecule type" value="Genomic_DNA"/>
</dbReference>
<dbReference type="AlphaFoldDB" id="A0AAF0D158"/>
<evidence type="ECO:0000313" key="2">
    <source>
        <dbReference type="EMBL" id="WEU39808.1"/>
    </source>
</evidence>
<name>A0AAF0D158_ODILC</name>
<feature type="transmembrane region" description="Helical" evidence="1">
    <location>
        <begin position="76"/>
        <end position="96"/>
    </location>
</feature>
<accession>A0AAF0D158</accession>
<proteinExistence type="predicted"/>
<reference evidence="2" key="2">
    <citation type="journal article" date="2022" name="Nat. Microbiol.">
        <title>A closed Candidatus Odinarchaeum chromosome exposes Asgard archaeal viruses.</title>
        <authorList>
            <person name="Tamarit D."/>
            <person name="Caceres E.F."/>
            <person name="Krupovic M."/>
            <person name="Nijland R."/>
            <person name="Eme L."/>
            <person name="Robinson N.P."/>
            <person name="Ettema T.J.G."/>
        </authorList>
    </citation>
    <scope>NUCLEOTIDE SEQUENCE</scope>
    <source>
        <strain evidence="2">LCB_4</strain>
    </source>
</reference>
<keyword evidence="1" id="KW-0472">Membrane</keyword>
<evidence type="ECO:0000256" key="1">
    <source>
        <dbReference type="SAM" id="Phobius"/>
    </source>
</evidence>
<sequence length="97" mass="10754">MVLKNLDSSLNILYQCTCIGVIVFGLIIGGLTFLDVLQTETAVPLIIFAIIEFALTLGVRFYQADVKKSTSDRRRIFYNWLGLTVFLAALAIIIGLL</sequence>
<protein>
    <submittedName>
        <fullName evidence="2">Uncharacterized protein</fullName>
    </submittedName>
</protein>
<dbReference type="KEGG" id="oyw:OdinLCB4_004870"/>
<reference evidence="2" key="1">
    <citation type="journal article" date="2017" name="Nature">
        <title>Asgard archaea illuminate the origin of eukaryotic cellular complexity.</title>
        <authorList>
            <person name="Zaremba-Niedzwiedzka K."/>
            <person name="Caceres E.F."/>
            <person name="Saw J.H."/>
            <person name="Backstrom D."/>
            <person name="Juzokaite L."/>
            <person name="Vancaester E."/>
            <person name="Seitz K.W."/>
            <person name="Anantharaman K."/>
            <person name="Starnawski P."/>
            <person name="Kjeldsen K.U."/>
            <person name="Scott M.B."/>
            <person name="Nunoura T."/>
            <person name="Banfield J.F."/>
            <person name="Schramm A."/>
            <person name="Baker B.J."/>
            <person name="Spang A."/>
            <person name="Ettema T.J.G."/>
        </authorList>
    </citation>
    <scope>NUCLEOTIDE SEQUENCE</scope>
    <source>
        <strain evidence="2">LCB_4</strain>
    </source>
</reference>
<gene>
    <name evidence="2" type="ORF">OdinLCB4_004870</name>
</gene>
<evidence type="ECO:0000313" key="3">
    <source>
        <dbReference type="Proteomes" id="UP000186851"/>
    </source>
</evidence>